<keyword evidence="3" id="KW-1185">Reference proteome</keyword>
<dbReference type="Proteomes" id="UP001187192">
    <property type="component" value="Unassembled WGS sequence"/>
</dbReference>
<dbReference type="EMBL" id="BTGU01000004">
    <property type="protein sequence ID" value="GMN33390.1"/>
    <property type="molecule type" value="Genomic_DNA"/>
</dbReference>
<name>A0AA87ZJU7_FICCA</name>
<feature type="chain" id="PRO_5041634721" evidence="1">
    <location>
        <begin position="21"/>
        <end position="97"/>
    </location>
</feature>
<dbReference type="AlphaFoldDB" id="A0AA87ZJU7"/>
<feature type="signal peptide" evidence="1">
    <location>
        <begin position="1"/>
        <end position="20"/>
    </location>
</feature>
<gene>
    <name evidence="2" type="ORF">TIFTF001_004128</name>
</gene>
<proteinExistence type="predicted"/>
<evidence type="ECO:0000313" key="3">
    <source>
        <dbReference type="Proteomes" id="UP001187192"/>
    </source>
</evidence>
<accession>A0AA87ZJU7</accession>
<reference evidence="2" key="1">
    <citation type="submission" date="2023-07" db="EMBL/GenBank/DDBJ databases">
        <title>draft genome sequence of fig (Ficus carica).</title>
        <authorList>
            <person name="Takahashi T."/>
            <person name="Nishimura K."/>
        </authorList>
    </citation>
    <scope>NUCLEOTIDE SEQUENCE</scope>
</reference>
<protein>
    <submittedName>
        <fullName evidence="2">Uncharacterized protein</fullName>
    </submittedName>
</protein>
<sequence length="97" mass="10449">MLMVVARVFHVLLFEGISSASLLVPQSVHPTLMILLSTALSLKACDGHLGLDELEVPLAISLSGDVCGLGATWYMLLMDRKLPSIVMVSKRALCVLK</sequence>
<organism evidence="2 3">
    <name type="scientific">Ficus carica</name>
    <name type="common">Common fig</name>
    <dbReference type="NCBI Taxonomy" id="3494"/>
    <lineage>
        <taxon>Eukaryota</taxon>
        <taxon>Viridiplantae</taxon>
        <taxon>Streptophyta</taxon>
        <taxon>Embryophyta</taxon>
        <taxon>Tracheophyta</taxon>
        <taxon>Spermatophyta</taxon>
        <taxon>Magnoliopsida</taxon>
        <taxon>eudicotyledons</taxon>
        <taxon>Gunneridae</taxon>
        <taxon>Pentapetalae</taxon>
        <taxon>rosids</taxon>
        <taxon>fabids</taxon>
        <taxon>Rosales</taxon>
        <taxon>Moraceae</taxon>
        <taxon>Ficeae</taxon>
        <taxon>Ficus</taxon>
    </lineage>
</organism>
<evidence type="ECO:0000256" key="1">
    <source>
        <dbReference type="SAM" id="SignalP"/>
    </source>
</evidence>
<evidence type="ECO:0000313" key="2">
    <source>
        <dbReference type="EMBL" id="GMN33390.1"/>
    </source>
</evidence>
<keyword evidence="1" id="KW-0732">Signal</keyword>
<comment type="caution">
    <text evidence="2">The sequence shown here is derived from an EMBL/GenBank/DDBJ whole genome shotgun (WGS) entry which is preliminary data.</text>
</comment>